<dbReference type="VEuPathDB" id="FungiDB:BO72DRAFT_131991"/>
<dbReference type="Proteomes" id="UP000249789">
    <property type="component" value="Unassembled WGS sequence"/>
</dbReference>
<dbReference type="AlphaFoldDB" id="A0A8G1RRS1"/>
<keyword evidence="3" id="KW-1185">Reference proteome</keyword>
<dbReference type="RefSeq" id="XP_040800356.1">
    <property type="nucleotide sequence ID" value="XM_040939103.1"/>
</dbReference>
<organism evidence="2 3">
    <name type="scientific">Aspergillus fijiensis CBS 313.89</name>
    <dbReference type="NCBI Taxonomy" id="1448319"/>
    <lineage>
        <taxon>Eukaryota</taxon>
        <taxon>Fungi</taxon>
        <taxon>Dikarya</taxon>
        <taxon>Ascomycota</taxon>
        <taxon>Pezizomycotina</taxon>
        <taxon>Eurotiomycetes</taxon>
        <taxon>Eurotiomycetidae</taxon>
        <taxon>Eurotiales</taxon>
        <taxon>Aspergillaceae</taxon>
        <taxon>Aspergillus</taxon>
    </lineage>
</organism>
<sequence>MPFCWRTVSGYLWGCIARSLLQAANLLPRLGVLGDCYGQRCFTFTILRSYTIRFSRESPHALTAGSHDHICTERLVSCCNLAAVIHDVTMGWCAEQMPNSRCQRQYVHLAQSMYMLCCLQRKQSHRLSDVPTAIARVELMRLSLGRR</sequence>
<reference evidence="2 3" key="1">
    <citation type="submission" date="2018-02" db="EMBL/GenBank/DDBJ databases">
        <title>The genomes of Aspergillus section Nigri reveals drivers in fungal speciation.</title>
        <authorList>
            <consortium name="DOE Joint Genome Institute"/>
            <person name="Vesth T.C."/>
            <person name="Nybo J."/>
            <person name="Theobald S."/>
            <person name="Brandl J."/>
            <person name="Frisvad J.C."/>
            <person name="Nielsen K.F."/>
            <person name="Lyhne E.K."/>
            <person name="Kogle M.E."/>
            <person name="Kuo A."/>
            <person name="Riley R."/>
            <person name="Clum A."/>
            <person name="Nolan M."/>
            <person name="Lipzen A."/>
            <person name="Salamov A."/>
            <person name="Henrissat B."/>
            <person name="Wiebenga A."/>
            <person name="De vries R.P."/>
            <person name="Grigoriev I.V."/>
            <person name="Mortensen U.H."/>
            <person name="Andersen M.R."/>
            <person name="Baker S.E."/>
        </authorList>
    </citation>
    <scope>NUCLEOTIDE SEQUENCE [LARGE SCALE GENOMIC DNA]</scope>
    <source>
        <strain evidence="2 3">CBS 313.89</strain>
    </source>
</reference>
<evidence type="ECO:0008006" key="4">
    <source>
        <dbReference type="Google" id="ProtNLM"/>
    </source>
</evidence>
<proteinExistence type="predicted"/>
<feature type="signal peptide" evidence="1">
    <location>
        <begin position="1"/>
        <end position="23"/>
    </location>
</feature>
<feature type="chain" id="PRO_5034651321" description="Secreted protein" evidence="1">
    <location>
        <begin position="24"/>
        <end position="147"/>
    </location>
</feature>
<dbReference type="GeneID" id="63856436"/>
<evidence type="ECO:0000256" key="1">
    <source>
        <dbReference type="SAM" id="SignalP"/>
    </source>
</evidence>
<evidence type="ECO:0000313" key="3">
    <source>
        <dbReference type="Proteomes" id="UP000249789"/>
    </source>
</evidence>
<protein>
    <recommendedName>
        <fullName evidence="4">Secreted protein</fullName>
    </recommendedName>
</protein>
<evidence type="ECO:0000313" key="2">
    <source>
        <dbReference type="EMBL" id="RAK76346.1"/>
    </source>
</evidence>
<keyword evidence="1" id="KW-0732">Signal</keyword>
<dbReference type="EMBL" id="KZ824649">
    <property type="protein sequence ID" value="RAK76346.1"/>
    <property type="molecule type" value="Genomic_DNA"/>
</dbReference>
<gene>
    <name evidence="2" type="ORF">BO72DRAFT_131991</name>
</gene>
<accession>A0A8G1RRS1</accession>
<name>A0A8G1RRS1_9EURO</name>